<gene>
    <name evidence="9" type="ordered locus">Prede_1022</name>
    <name evidence="10" type="ORF">HMPREF9136_0892</name>
</gene>
<evidence type="ECO:0000256" key="4">
    <source>
        <dbReference type="ARBA" id="ARBA00023136"/>
    </source>
</evidence>
<dbReference type="Proteomes" id="UP000010862">
    <property type="component" value="Chromosome 1"/>
</dbReference>
<dbReference type="InterPro" id="IPR012944">
    <property type="entry name" value="SusD_RagB_dom"/>
</dbReference>
<dbReference type="SUPFAM" id="SSF48452">
    <property type="entry name" value="TPR-like"/>
    <property type="match status" value="1"/>
</dbReference>
<protein>
    <submittedName>
        <fullName evidence="10">Putative outer membrane protein</fullName>
    </submittedName>
    <submittedName>
        <fullName evidence="9">RagB/SusD family protein</fullName>
    </submittedName>
</protein>
<accession>F9D214</accession>
<dbReference type="eggNOG" id="COG0702">
    <property type="taxonomic scope" value="Bacteria"/>
</dbReference>
<dbReference type="HOGENOM" id="CLU_015553_1_3_10"/>
<keyword evidence="3 6" id="KW-0732">Signal</keyword>
<evidence type="ECO:0000256" key="5">
    <source>
        <dbReference type="ARBA" id="ARBA00023237"/>
    </source>
</evidence>
<reference evidence="10 11" key="1">
    <citation type="submission" date="2011-04" db="EMBL/GenBank/DDBJ databases">
        <authorList>
            <person name="Muzny D."/>
            <person name="Qin X."/>
            <person name="Deng J."/>
            <person name="Jiang H."/>
            <person name="Liu Y."/>
            <person name="Qu J."/>
            <person name="Song X.-Z."/>
            <person name="Zhang L."/>
            <person name="Thornton R."/>
            <person name="Coyle M."/>
            <person name="Francisco L."/>
            <person name="Jackson L."/>
            <person name="Javaid M."/>
            <person name="Korchina V."/>
            <person name="Kovar C."/>
            <person name="Mata R."/>
            <person name="Mathew T."/>
            <person name="Ngo R."/>
            <person name="Nguyen L."/>
            <person name="Nguyen N."/>
            <person name="Okwuonu G."/>
            <person name="Ongeri F."/>
            <person name="Pham C."/>
            <person name="Simmons D."/>
            <person name="Wilczek-Boney K."/>
            <person name="Hale W."/>
            <person name="Jakkamsetti A."/>
            <person name="Pham P."/>
            <person name="Ruth R."/>
            <person name="San Lucas F."/>
            <person name="Warren J."/>
            <person name="Zhang J."/>
            <person name="Zhao Z."/>
            <person name="Zhou C."/>
            <person name="Zhu D."/>
            <person name="Lee S."/>
            <person name="Bess C."/>
            <person name="Blankenburg K."/>
            <person name="Forbes L."/>
            <person name="Fu Q."/>
            <person name="Gubbala S."/>
            <person name="Hirani K."/>
            <person name="Jayaseelan J.C."/>
            <person name="Lara F."/>
            <person name="Munidasa M."/>
            <person name="Palculict T."/>
            <person name="Patil S."/>
            <person name="Pu L.-L."/>
            <person name="Saada N."/>
            <person name="Tang L."/>
            <person name="Weissenberger G."/>
            <person name="Zhu Y."/>
            <person name="Hemphill L."/>
            <person name="Shang Y."/>
            <person name="Youmans B."/>
            <person name="Ayvaz T."/>
            <person name="Ross M."/>
            <person name="Santibanez J."/>
            <person name="Aqrawi P."/>
            <person name="Gross S."/>
            <person name="Joshi V."/>
            <person name="Fowler G."/>
            <person name="Nazareth L."/>
            <person name="Reid J."/>
            <person name="Worley K."/>
            <person name="Petrosino J."/>
            <person name="Highlander S."/>
            <person name="Gibbs R."/>
        </authorList>
    </citation>
    <scope>NUCLEOTIDE SEQUENCE [LARGE SCALE GENOMIC DNA]</scope>
    <source>
        <strain evidence="10 11">DSM 3688</strain>
    </source>
</reference>
<evidence type="ECO:0000256" key="3">
    <source>
        <dbReference type="ARBA" id="ARBA00022729"/>
    </source>
</evidence>
<dbReference type="InterPro" id="IPR011990">
    <property type="entry name" value="TPR-like_helical_dom_sf"/>
</dbReference>
<evidence type="ECO:0000256" key="1">
    <source>
        <dbReference type="ARBA" id="ARBA00004442"/>
    </source>
</evidence>
<comment type="similarity">
    <text evidence="2">Belongs to the SusD family.</text>
</comment>
<dbReference type="OrthoDB" id="1016139at2"/>
<dbReference type="GO" id="GO:0009279">
    <property type="term" value="C:cell outer membrane"/>
    <property type="evidence" value="ECO:0007669"/>
    <property type="project" value="UniProtKB-SubCell"/>
</dbReference>
<sequence length="567" mass="64476">MKTNRIYRHLLALPLAVVVFSSCSDWLEIKPQNVITKDEFWNEKADVDNMISGLYTIMQSQNVMERMMVWGEYRSDNIAANENTASNANLQNILTESITASNAYTTWDRFYYVINQANTIIDQAPAVAAKDPAFKQSELRADIAECSALRALCYFYLIRTFRDVPYTTTPYYDDNQTMNLPASSFDSVLDSIIIDLERIKDDAVTVWAASSASKRLYQQGRITRDAIYAMLCDMYLWKQDYQKCIEYADKVIADKKSQYEENNIGVNDLSRFNGFPLISDYVSSNGNFGNAYNSIFGSGNSSESIFELVYMADESMLGNGAVNYLYGPSTSGKGYSGPSDPVNETTSNKLSSSQVYYEKDARYYENVYNNSIWKYTYSDGLVNKATLKLASFNRFTNGRVKSNWIVYRLTDVMMMKAEALVALTGNETELTAEDEDRLKGAFALVNAVNKRSVMQSDNELSDTLSVVAYKSKEQMEDLVLAERQRELMFEGKRYFDLVRRTRRDGNTDYIKQRIALKFSSGGSGSSNKFSRTDYIYWPYNVDELKVNKNLKQNAAFGSGESSNIQRN</sequence>
<dbReference type="PATRIC" id="fig|908937.9.peg.1070"/>
<organism evidence="10 11">
    <name type="scientific">Prevotella dentalis (strain ATCC 49559 / DSM 3688 / JCM 13448 / NCTC 12043 / ES 2772)</name>
    <name type="common">Mitsuokella dentalis</name>
    <dbReference type="NCBI Taxonomy" id="908937"/>
    <lineage>
        <taxon>Bacteria</taxon>
        <taxon>Pseudomonadati</taxon>
        <taxon>Bacteroidota</taxon>
        <taxon>Bacteroidia</taxon>
        <taxon>Bacteroidales</taxon>
        <taxon>Prevotellaceae</taxon>
        <taxon>Prevotella</taxon>
    </lineage>
</organism>
<dbReference type="InterPro" id="IPR033985">
    <property type="entry name" value="SusD-like_N"/>
</dbReference>
<dbReference type="Pfam" id="PF14322">
    <property type="entry name" value="SusD-like_3"/>
    <property type="match status" value="1"/>
</dbReference>
<evidence type="ECO:0000313" key="12">
    <source>
        <dbReference type="Proteomes" id="UP000010862"/>
    </source>
</evidence>
<evidence type="ECO:0000313" key="9">
    <source>
        <dbReference type="EMBL" id="AGB28359.1"/>
    </source>
</evidence>
<feature type="signal peptide" evidence="6">
    <location>
        <begin position="1"/>
        <end position="24"/>
    </location>
</feature>
<reference evidence="9" key="2">
    <citation type="submission" date="2012-02" db="EMBL/GenBank/DDBJ databases">
        <title>Complete sequence of chromosome 1 of Prevotella dentalis DSM 3688.</title>
        <authorList>
            <consortium name="US DOE Joint Genome Institute (JGI-PGF)"/>
            <person name="Lucas S."/>
            <person name="Copeland A."/>
            <person name="Lapidus A."/>
            <person name="Glavina del Rio T."/>
            <person name="Dalin E."/>
            <person name="Tice H."/>
            <person name="Bruce D."/>
            <person name="Goodwin L."/>
            <person name="Pitluck S."/>
            <person name="Peters L."/>
            <person name="Mikhailova N."/>
            <person name="Chertkov O."/>
            <person name="Kyrpides N."/>
            <person name="Mavromatis K."/>
            <person name="Ivanova N."/>
            <person name="Brettin T."/>
            <person name="Detter J.C."/>
            <person name="Han C."/>
            <person name="Larimer F."/>
            <person name="Land M."/>
            <person name="Hauser L."/>
            <person name="Markowitz V."/>
            <person name="Cheng J.-F."/>
            <person name="Hugenholtz P."/>
            <person name="Woyke T."/>
            <person name="Wu D."/>
            <person name="Gronow S."/>
            <person name="Wellnitz S."/>
            <person name="Brambilla E."/>
            <person name="Klenk H.-P."/>
            <person name="Eisen J.A."/>
        </authorList>
    </citation>
    <scope>NUCLEOTIDE SEQUENCE [LARGE SCALE GENOMIC DNA]</scope>
    <source>
        <strain evidence="9">DSM 3688</strain>
    </source>
</reference>
<evidence type="ECO:0000313" key="11">
    <source>
        <dbReference type="Proteomes" id="UP000007820"/>
    </source>
</evidence>
<feature type="domain" description="RagB/SusD" evidence="7">
    <location>
        <begin position="353"/>
        <end position="554"/>
    </location>
</feature>
<feature type="chain" id="PRO_5007914374" evidence="6">
    <location>
        <begin position="25"/>
        <end position="567"/>
    </location>
</feature>
<dbReference type="Gene3D" id="1.25.40.390">
    <property type="match status" value="1"/>
</dbReference>
<keyword evidence="12" id="KW-1185">Reference proteome</keyword>
<evidence type="ECO:0000259" key="8">
    <source>
        <dbReference type="Pfam" id="PF14322"/>
    </source>
</evidence>
<dbReference type="Proteomes" id="UP000007820">
    <property type="component" value="Unassembled WGS sequence"/>
</dbReference>
<keyword evidence="5" id="KW-0998">Cell outer membrane</keyword>
<dbReference type="PROSITE" id="PS51257">
    <property type="entry name" value="PROKAR_LIPOPROTEIN"/>
    <property type="match status" value="1"/>
</dbReference>
<dbReference type="EMBL" id="CP003368">
    <property type="protein sequence ID" value="AGB28359.1"/>
    <property type="molecule type" value="Genomic_DNA"/>
</dbReference>
<dbReference type="KEGG" id="pdt:Prede_1022"/>
<evidence type="ECO:0000256" key="2">
    <source>
        <dbReference type="ARBA" id="ARBA00006275"/>
    </source>
</evidence>
<dbReference type="RefSeq" id="WP_005844741.1">
    <property type="nucleotide sequence ID" value="NC_019960.1"/>
</dbReference>
<name>F9D214_PREDD</name>
<dbReference type="EMBL" id="AFPW01000012">
    <property type="protein sequence ID" value="EGQ15832.1"/>
    <property type="molecule type" value="Genomic_DNA"/>
</dbReference>
<evidence type="ECO:0000259" key="7">
    <source>
        <dbReference type="Pfam" id="PF07980"/>
    </source>
</evidence>
<dbReference type="Pfam" id="PF07980">
    <property type="entry name" value="SusD_RagB"/>
    <property type="match status" value="1"/>
</dbReference>
<dbReference type="STRING" id="908937.Prede_1022"/>
<comment type="subcellular location">
    <subcellularLocation>
        <location evidence="1">Cell outer membrane</location>
    </subcellularLocation>
</comment>
<keyword evidence="4" id="KW-0472">Membrane</keyword>
<evidence type="ECO:0000256" key="6">
    <source>
        <dbReference type="SAM" id="SignalP"/>
    </source>
</evidence>
<dbReference type="AlphaFoldDB" id="F9D214"/>
<feature type="domain" description="SusD-like N-terminal" evidence="8">
    <location>
        <begin position="25"/>
        <end position="236"/>
    </location>
</feature>
<evidence type="ECO:0000313" key="10">
    <source>
        <dbReference type="EMBL" id="EGQ15832.1"/>
    </source>
</evidence>
<proteinExistence type="inferred from homology"/>
<reference evidence="12" key="3">
    <citation type="submission" date="2012-02" db="EMBL/GenBank/DDBJ databases">
        <title>Complete sequence of chromosome 1 of Prevotella dentalis DSM 3688.</title>
        <authorList>
            <person name="Lucas S."/>
            <person name="Copeland A."/>
            <person name="Lapidus A."/>
            <person name="Glavina del Rio T."/>
            <person name="Dalin E."/>
            <person name="Tice H."/>
            <person name="Bruce D."/>
            <person name="Goodwin L."/>
            <person name="Pitluck S."/>
            <person name="Peters L."/>
            <person name="Mikhailova N."/>
            <person name="Chertkov O."/>
            <person name="Kyrpides N."/>
            <person name="Mavromatis K."/>
            <person name="Ivanova N."/>
            <person name="Brettin T."/>
            <person name="Detter J.C."/>
            <person name="Han C."/>
            <person name="Larimer F."/>
            <person name="Land M."/>
            <person name="Hauser L."/>
            <person name="Markowitz V."/>
            <person name="Cheng J.-F."/>
            <person name="Hugenholtz P."/>
            <person name="Woyke T."/>
            <person name="Wu D."/>
            <person name="Gronow S."/>
            <person name="Wellnitz S."/>
            <person name="Brambilla E."/>
            <person name="Klenk H.-P."/>
            <person name="Eisen J.A."/>
        </authorList>
    </citation>
    <scope>NUCLEOTIDE SEQUENCE [LARGE SCALE GENOMIC DNA]</scope>
    <source>
        <strain evidence="12">ATCC 49559 / DSM 3688 / JCM 13448 / NCTC 12043 / ES 2772</strain>
    </source>
</reference>